<keyword evidence="1" id="KW-1133">Transmembrane helix</keyword>
<organism evidence="2">
    <name type="scientific">Actinoplanes campanulatus</name>
    <dbReference type="NCBI Taxonomy" id="113559"/>
    <lineage>
        <taxon>Bacteria</taxon>
        <taxon>Bacillati</taxon>
        <taxon>Actinomycetota</taxon>
        <taxon>Actinomycetes</taxon>
        <taxon>Micromonosporales</taxon>
        <taxon>Micromonosporaceae</taxon>
        <taxon>Actinoplanes</taxon>
    </lineage>
</organism>
<reference evidence="2" key="1">
    <citation type="submission" date="2021-01" db="EMBL/GenBank/DDBJ databases">
        <title>Whole genome shotgun sequence of Actinoplanes capillaceus NBRC 16408.</title>
        <authorList>
            <person name="Komaki H."/>
            <person name="Tamura T."/>
        </authorList>
    </citation>
    <scope>NUCLEOTIDE SEQUENCE [LARGE SCALE GENOMIC DNA]</scope>
    <source>
        <strain evidence="2">NBRC 16408</strain>
    </source>
</reference>
<evidence type="ECO:0000256" key="1">
    <source>
        <dbReference type="SAM" id="Phobius"/>
    </source>
</evidence>
<keyword evidence="1" id="KW-0472">Membrane</keyword>
<feature type="transmembrane region" description="Helical" evidence="1">
    <location>
        <begin position="6"/>
        <end position="25"/>
    </location>
</feature>
<feature type="transmembrane region" description="Helical" evidence="1">
    <location>
        <begin position="37"/>
        <end position="54"/>
    </location>
</feature>
<dbReference type="RefSeq" id="WP_204293803.1">
    <property type="nucleotide sequence ID" value="NZ_BAAAGQ010000015.1"/>
</dbReference>
<evidence type="ECO:0000313" key="2">
    <source>
        <dbReference type="EMBL" id="GID43198.1"/>
    </source>
</evidence>
<dbReference type="EMBL" id="BOMF01000007">
    <property type="protein sequence ID" value="GID43198.1"/>
    <property type="molecule type" value="Genomic_DNA"/>
</dbReference>
<proteinExistence type="predicted"/>
<sequence>MAVTVGVIAQVVETLGLLGGLALLHRNRAPATKRATPGLYVLATAGTVALLPATRADFAGTVSGPRVTLSEPRIYWVAYLIRSGPLTVLTWTLLVAVPVVSVRAWWTAALRNAPRPWRRHPE</sequence>
<comment type="caution">
    <text evidence="2">The sequence shown here is derived from an EMBL/GenBank/DDBJ whole genome shotgun (WGS) entry which is preliminary data.</text>
</comment>
<gene>
    <name evidence="2" type="ORF">Aca07nite_04730</name>
</gene>
<protein>
    <submittedName>
        <fullName evidence="2">Uncharacterized protein</fullName>
    </submittedName>
</protein>
<name>A0ABQ3WCT2_9ACTN</name>
<keyword evidence="1" id="KW-0812">Transmembrane</keyword>
<accession>A0ABQ3WCT2</accession>
<feature type="transmembrane region" description="Helical" evidence="1">
    <location>
        <begin position="74"/>
        <end position="106"/>
    </location>
</feature>